<dbReference type="AlphaFoldDB" id="A0A3B0S2N8"/>
<name>A0A3B0S2N8_9ZZZZ</name>
<protein>
    <submittedName>
        <fullName evidence="5">Cytosolic IMP-GMP specific 5'-nucleotidase</fullName>
    </submittedName>
</protein>
<evidence type="ECO:0000256" key="4">
    <source>
        <dbReference type="ARBA" id="ARBA00022842"/>
    </source>
</evidence>
<organism evidence="5">
    <name type="scientific">hydrothermal vent metagenome</name>
    <dbReference type="NCBI Taxonomy" id="652676"/>
    <lineage>
        <taxon>unclassified sequences</taxon>
        <taxon>metagenomes</taxon>
        <taxon>ecological metagenomes</taxon>
    </lineage>
</organism>
<evidence type="ECO:0000256" key="1">
    <source>
        <dbReference type="ARBA" id="ARBA00009589"/>
    </source>
</evidence>
<proteinExistence type="inferred from homology"/>
<accession>A0A3B0S2N8</accession>
<dbReference type="SUPFAM" id="SSF56784">
    <property type="entry name" value="HAD-like"/>
    <property type="match status" value="1"/>
</dbReference>
<dbReference type="InterPro" id="IPR036412">
    <property type="entry name" value="HAD-like_sf"/>
</dbReference>
<dbReference type="GO" id="GO:0046872">
    <property type="term" value="F:metal ion binding"/>
    <property type="evidence" value="ECO:0007669"/>
    <property type="project" value="UniProtKB-KW"/>
</dbReference>
<evidence type="ECO:0000256" key="2">
    <source>
        <dbReference type="ARBA" id="ARBA00022723"/>
    </source>
</evidence>
<dbReference type="InterPro" id="IPR008380">
    <property type="entry name" value="HAD-SF_hydro_IG_5-nucl"/>
</dbReference>
<dbReference type="GO" id="GO:0008253">
    <property type="term" value="F:5'-nucleotidase activity"/>
    <property type="evidence" value="ECO:0007669"/>
    <property type="project" value="TreeGrafter"/>
</dbReference>
<evidence type="ECO:0000313" key="5">
    <source>
        <dbReference type="EMBL" id="VAV99047.1"/>
    </source>
</evidence>
<dbReference type="InterPro" id="IPR023214">
    <property type="entry name" value="HAD_sf"/>
</dbReference>
<dbReference type="PANTHER" id="PTHR12103">
    <property type="entry name" value="5'-NUCLEOTIDASE DOMAIN-CONTAINING"/>
    <property type="match status" value="1"/>
</dbReference>
<dbReference type="NCBIfam" id="TIGR02244">
    <property type="entry name" value="HAD-IG-Ncltidse"/>
    <property type="match status" value="1"/>
</dbReference>
<dbReference type="Pfam" id="PF05761">
    <property type="entry name" value="5_nucleotid"/>
    <property type="match status" value="1"/>
</dbReference>
<keyword evidence="2" id="KW-0479">Metal-binding</keyword>
<sequence>MTNRPTNHGRDIFVNRTLNFRSLDAIGYDMDYTLVHYDPLVWEGLAFRHAVDVLDGMGWPVDGLAFDFDSVIRGLVLDLELGNLLKATRFGYVIRAAHGSRSLGFDEVRDAYAATLVSLSEPRFVFLNTLFSLSEASLFMQLVDRFDEGLIEGVKSYGGLYGGVRDALGSAHIEGRLKDDVLGDLENSVVLDSGAPLALLDQKMAGKRLVMITNSEWEYAEKVMTYSFDRFLPGDMTWRELFEVVIVQSDKPGFFDRNNRFYRVVDEKQAMLRPHFGALTKG</sequence>
<comment type="similarity">
    <text evidence="1">Belongs to the 5'(3')-deoxyribonucleotidase family.</text>
</comment>
<evidence type="ECO:0000256" key="3">
    <source>
        <dbReference type="ARBA" id="ARBA00022801"/>
    </source>
</evidence>
<dbReference type="Gene3D" id="3.40.50.1000">
    <property type="entry name" value="HAD superfamily/HAD-like"/>
    <property type="match status" value="1"/>
</dbReference>
<dbReference type="PANTHER" id="PTHR12103:SF22">
    <property type="entry name" value="HAD-SUPERFAMILY HYDROLASE, SUBFAMILY IG, 5'-NUCLEOTIDASE"/>
    <property type="match status" value="1"/>
</dbReference>
<reference evidence="5" key="1">
    <citation type="submission" date="2018-06" db="EMBL/GenBank/DDBJ databases">
        <authorList>
            <person name="Zhirakovskaya E."/>
        </authorList>
    </citation>
    <scope>NUCLEOTIDE SEQUENCE</scope>
</reference>
<dbReference type="EMBL" id="UOEK01000154">
    <property type="protein sequence ID" value="VAV99047.1"/>
    <property type="molecule type" value="Genomic_DNA"/>
</dbReference>
<keyword evidence="3" id="KW-0378">Hydrolase</keyword>
<gene>
    <name evidence="5" type="ORF">MNBD_ACTINO02-3231</name>
</gene>
<feature type="non-terminal residue" evidence="5">
    <location>
        <position position="282"/>
    </location>
</feature>
<keyword evidence="4" id="KW-0460">Magnesium</keyword>